<feature type="region of interest" description="Disordered" evidence="1">
    <location>
        <begin position="1"/>
        <end position="58"/>
    </location>
</feature>
<organism evidence="2 3">
    <name type="scientific">Fusarium irregulare</name>
    <dbReference type="NCBI Taxonomy" id="2494466"/>
    <lineage>
        <taxon>Eukaryota</taxon>
        <taxon>Fungi</taxon>
        <taxon>Dikarya</taxon>
        <taxon>Ascomycota</taxon>
        <taxon>Pezizomycotina</taxon>
        <taxon>Sordariomycetes</taxon>
        <taxon>Hypocreomycetidae</taxon>
        <taxon>Hypocreales</taxon>
        <taxon>Nectriaceae</taxon>
        <taxon>Fusarium</taxon>
        <taxon>Fusarium incarnatum-equiseti species complex</taxon>
    </lineage>
</organism>
<protein>
    <submittedName>
        <fullName evidence="2">Uncharacterized protein</fullName>
    </submittedName>
</protein>
<feature type="compositionally biased region" description="Polar residues" evidence="1">
    <location>
        <begin position="1"/>
        <end position="14"/>
    </location>
</feature>
<reference evidence="2" key="1">
    <citation type="submission" date="2022-10" db="EMBL/GenBank/DDBJ databases">
        <title>Fusarium specimens isolated from Avocado Roots.</title>
        <authorList>
            <person name="Stajich J."/>
            <person name="Roper C."/>
            <person name="Heimlech-Rivalta G."/>
        </authorList>
    </citation>
    <scope>NUCLEOTIDE SEQUENCE</scope>
    <source>
        <strain evidence="2">CF00143</strain>
    </source>
</reference>
<accession>A0A9W8PZB3</accession>
<evidence type="ECO:0000313" key="2">
    <source>
        <dbReference type="EMBL" id="KAJ4022641.1"/>
    </source>
</evidence>
<feature type="compositionally biased region" description="Polar residues" evidence="1">
    <location>
        <begin position="26"/>
        <end position="35"/>
    </location>
</feature>
<dbReference type="EMBL" id="JAPDHF010000002">
    <property type="protein sequence ID" value="KAJ4022641.1"/>
    <property type="molecule type" value="Genomic_DNA"/>
</dbReference>
<proteinExistence type="predicted"/>
<evidence type="ECO:0000313" key="3">
    <source>
        <dbReference type="Proteomes" id="UP001152130"/>
    </source>
</evidence>
<keyword evidence="3" id="KW-1185">Reference proteome</keyword>
<evidence type="ECO:0000256" key="1">
    <source>
        <dbReference type="SAM" id="MobiDB-lite"/>
    </source>
</evidence>
<sequence length="163" mass="17990">MASSPFAHLSSSISGRDPPQRGPGNGQTNTGSTIYAQASQPPPSPNQPTEQSRQLAPAPCVGCTRRMAKVETNNREAMKKADACHFQSNLKSNKCKACRDRHRRCEWIEETEIQALASQVQSAFQRVKEKGHGSYSREEKELSRHALFKLQGKYPAAGGSKHR</sequence>
<dbReference type="Proteomes" id="UP001152130">
    <property type="component" value="Unassembled WGS sequence"/>
</dbReference>
<dbReference type="AlphaFoldDB" id="A0A9W8PZB3"/>
<comment type="caution">
    <text evidence="2">The sequence shown here is derived from an EMBL/GenBank/DDBJ whole genome shotgun (WGS) entry which is preliminary data.</text>
</comment>
<name>A0A9W8PZB3_9HYPO</name>
<gene>
    <name evidence="2" type="ORF">NW766_001684</name>
</gene>